<feature type="transmembrane region" description="Helical" evidence="16">
    <location>
        <begin position="537"/>
        <end position="565"/>
    </location>
</feature>
<feature type="compositionally biased region" description="Pro residues" evidence="15">
    <location>
        <begin position="465"/>
        <end position="474"/>
    </location>
</feature>
<evidence type="ECO:0000256" key="6">
    <source>
        <dbReference type="ARBA" id="ARBA00022692"/>
    </source>
</evidence>
<feature type="transmembrane region" description="Helical" evidence="16">
    <location>
        <begin position="586"/>
        <end position="603"/>
    </location>
</feature>
<feature type="compositionally biased region" description="Low complexity" evidence="15">
    <location>
        <begin position="703"/>
        <end position="715"/>
    </location>
</feature>
<evidence type="ECO:0000256" key="3">
    <source>
        <dbReference type="ARBA" id="ARBA00004906"/>
    </source>
</evidence>
<evidence type="ECO:0000313" key="19">
    <source>
        <dbReference type="Proteomes" id="UP000290288"/>
    </source>
</evidence>
<dbReference type="Pfam" id="PF13639">
    <property type="entry name" value="zf-RING_2"/>
    <property type="match status" value="1"/>
</dbReference>
<evidence type="ECO:0000256" key="4">
    <source>
        <dbReference type="ARBA" id="ARBA00012483"/>
    </source>
</evidence>
<reference evidence="18 19" key="1">
    <citation type="submission" date="2019-01" db="EMBL/GenBank/DDBJ databases">
        <title>Draft genome sequence of Psathyrella aberdarensis IHI B618.</title>
        <authorList>
            <person name="Buettner E."/>
            <person name="Kellner H."/>
        </authorList>
    </citation>
    <scope>NUCLEOTIDE SEQUENCE [LARGE SCALE GENOMIC DNA]</scope>
    <source>
        <strain evidence="18 19">IHI B618</strain>
    </source>
</reference>
<dbReference type="InterPro" id="IPR021319">
    <property type="entry name" value="DUF2921"/>
</dbReference>
<evidence type="ECO:0000256" key="14">
    <source>
        <dbReference type="PROSITE-ProRule" id="PRU00175"/>
    </source>
</evidence>
<dbReference type="SUPFAM" id="SSF57850">
    <property type="entry name" value="RING/U-box"/>
    <property type="match status" value="1"/>
</dbReference>
<dbReference type="GO" id="GO:0008270">
    <property type="term" value="F:zinc ion binding"/>
    <property type="evidence" value="ECO:0007669"/>
    <property type="project" value="UniProtKB-KW"/>
</dbReference>
<dbReference type="Pfam" id="PF11145">
    <property type="entry name" value="DUF2921"/>
    <property type="match status" value="1"/>
</dbReference>
<evidence type="ECO:0000256" key="2">
    <source>
        <dbReference type="ARBA" id="ARBA00004127"/>
    </source>
</evidence>
<evidence type="ECO:0000259" key="17">
    <source>
        <dbReference type="PROSITE" id="PS50089"/>
    </source>
</evidence>
<evidence type="ECO:0000313" key="18">
    <source>
        <dbReference type="EMBL" id="RXW23908.1"/>
    </source>
</evidence>
<keyword evidence="13 16" id="KW-0472">Membrane</keyword>
<dbReference type="PANTHER" id="PTHR22763:SF162">
    <property type="entry name" value="TRANSMEMBRANE E3 UBIQUITIN-PROTEIN LIGASE 1"/>
    <property type="match status" value="1"/>
</dbReference>
<comment type="catalytic activity">
    <reaction evidence="1">
        <text>S-ubiquitinyl-[E2 ubiquitin-conjugating enzyme]-L-cysteine + [acceptor protein]-L-lysine = [E2 ubiquitin-conjugating enzyme]-L-cysteine + N(6)-ubiquitinyl-[acceptor protein]-L-lysine.</text>
        <dbReference type="EC" id="2.3.2.27"/>
    </reaction>
</comment>
<evidence type="ECO:0000256" key="7">
    <source>
        <dbReference type="ARBA" id="ARBA00022723"/>
    </source>
</evidence>
<dbReference type="InterPro" id="IPR013083">
    <property type="entry name" value="Znf_RING/FYVE/PHD"/>
</dbReference>
<keyword evidence="8" id="KW-0732">Signal</keyword>
<organism evidence="18 19">
    <name type="scientific">Candolleomyces aberdarensis</name>
    <dbReference type="NCBI Taxonomy" id="2316362"/>
    <lineage>
        <taxon>Eukaryota</taxon>
        <taxon>Fungi</taxon>
        <taxon>Dikarya</taxon>
        <taxon>Basidiomycota</taxon>
        <taxon>Agaricomycotina</taxon>
        <taxon>Agaricomycetes</taxon>
        <taxon>Agaricomycetidae</taxon>
        <taxon>Agaricales</taxon>
        <taxon>Agaricineae</taxon>
        <taxon>Psathyrellaceae</taxon>
        <taxon>Candolleomyces</taxon>
    </lineage>
</organism>
<protein>
    <recommendedName>
        <fullName evidence="4">RING-type E3 ubiquitin transferase</fullName>
        <ecNumber evidence="4">2.3.2.27</ecNumber>
    </recommendedName>
</protein>
<gene>
    <name evidence="18" type="ORF">EST38_g1952</name>
</gene>
<feature type="region of interest" description="Disordered" evidence="15">
    <location>
        <begin position="693"/>
        <end position="715"/>
    </location>
</feature>
<evidence type="ECO:0000256" key="11">
    <source>
        <dbReference type="ARBA" id="ARBA00022833"/>
    </source>
</evidence>
<dbReference type="PROSITE" id="PS50089">
    <property type="entry name" value="ZF_RING_2"/>
    <property type="match status" value="1"/>
</dbReference>
<keyword evidence="6 16" id="KW-0812">Transmembrane</keyword>
<dbReference type="AlphaFoldDB" id="A0A4V1Q505"/>
<evidence type="ECO:0000256" key="5">
    <source>
        <dbReference type="ARBA" id="ARBA00022679"/>
    </source>
</evidence>
<dbReference type="STRING" id="2316362.A0A4V1Q505"/>
<dbReference type="InterPro" id="IPR050731">
    <property type="entry name" value="HRD1_E3_ubiq-ligases"/>
</dbReference>
<comment type="caution">
    <text evidence="18">The sequence shown here is derived from an EMBL/GenBank/DDBJ whole genome shotgun (WGS) entry which is preliminary data.</text>
</comment>
<comment type="subcellular location">
    <subcellularLocation>
        <location evidence="2">Endomembrane system</location>
        <topology evidence="2">Multi-pass membrane protein</topology>
    </subcellularLocation>
</comment>
<evidence type="ECO:0000256" key="13">
    <source>
        <dbReference type="ARBA" id="ARBA00023136"/>
    </source>
</evidence>
<evidence type="ECO:0000256" key="12">
    <source>
        <dbReference type="ARBA" id="ARBA00022989"/>
    </source>
</evidence>
<comment type="pathway">
    <text evidence="3">Protein modification; protein ubiquitination.</text>
</comment>
<dbReference type="GO" id="GO:0012505">
    <property type="term" value="C:endomembrane system"/>
    <property type="evidence" value="ECO:0007669"/>
    <property type="project" value="UniProtKB-SubCell"/>
</dbReference>
<feature type="transmembrane region" description="Helical" evidence="16">
    <location>
        <begin position="367"/>
        <end position="386"/>
    </location>
</feature>
<proteinExistence type="predicted"/>
<dbReference type="InterPro" id="IPR001841">
    <property type="entry name" value="Znf_RING"/>
</dbReference>
<keyword evidence="9 14" id="KW-0863">Zinc-finger</keyword>
<dbReference type="SMART" id="SM00184">
    <property type="entry name" value="RING"/>
    <property type="match status" value="1"/>
</dbReference>
<keyword evidence="12 16" id="KW-1133">Transmembrane helix</keyword>
<name>A0A4V1Q505_9AGAR</name>
<dbReference type="PANTHER" id="PTHR22763">
    <property type="entry name" value="RING ZINC FINGER PROTEIN"/>
    <property type="match status" value="1"/>
</dbReference>
<feature type="compositionally biased region" description="Polar residues" evidence="15">
    <location>
        <begin position="12"/>
        <end position="22"/>
    </location>
</feature>
<evidence type="ECO:0000256" key="8">
    <source>
        <dbReference type="ARBA" id="ARBA00022729"/>
    </source>
</evidence>
<evidence type="ECO:0000256" key="16">
    <source>
        <dbReference type="SAM" id="Phobius"/>
    </source>
</evidence>
<feature type="region of interest" description="Disordered" evidence="15">
    <location>
        <begin position="463"/>
        <end position="511"/>
    </location>
</feature>
<keyword evidence="11" id="KW-0862">Zinc</keyword>
<keyword evidence="10" id="KW-0833">Ubl conjugation pathway</keyword>
<feature type="compositionally biased region" description="Pro residues" evidence="15">
    <location>
        <begin position="499"/>
        <end position="511"/>
    </location>
</feature>
<evidence type="ECO:0000256" key="15">
    <source>
        <dbReference type="SAM" id="MobiDB-lite"/>
    </source>
</evidence>
<feature type="compositionally biased region" description="Low complexity" evidence="15">
    <location>
        <begin position="475"/>
        <end position="498"/>
    </location>
</feature>
<keyword evidence="7" id="KW-0479">Metal-binding</keyword>
<evidence type="ECO:0000256" key="10">
    <source>
        <dbReference type="ARBA" id="ARBA00022786"/>
    </source>
</evidence>
<dbReference type="GO" id="GO:0043161">
    <property type="term" value="P:proteasome-mediated ubiquitin-dependent protein catabolic process"/>
    <property type="evidence" value="ECO:0007669"/>
    <property type="project" value="TreeGrafter"/>
</dbReference>
<dbReference type="GO" id="GO:0061630">
    <property type="term" value="F:ubiquitin protein ligase activity"/>
    <property type="evidence" value="ECO:0007669"/>
    <property type="project" value="UniProtKB-EC"/>
</dbReference>
<dbReference type="OrthoDB" id="9984778at2759"/>
<sequence>MDNPSRDEETGEAQNVTNNAQPLPQPRQRPSVPSFLILSFILFMLTSHNGDEFLARHQHQDALQSLQWQYSNYTAWINGTESNFTLPDRDPSLSPLLDTFGVQGPQLDPFQSSYYLNVTGFIHGSAQFYNISPPALASNDSLVWKPVAEKYTEGINMTALVENIGDWNWTSTRKVSLSIVEKKPLGMDGKVVSSSELALIHGHIELTDVVSSKVLSLELEGVHFLSNGSIAGFAQSSDLPIDIRLLASLVPESGRNETVHTIGPELDARITKLKNIIDAGIVDQESNQDEDVHTACPFTFFAQIHPVPVPEFLMQELEEEIQNPSGITTISPPPLSMTGVLVSKECGLLYEINETEGLRTRTFFRKVTTYAGFAAIAYFGILVLFTRQVERSRTPSGISRVSKWTFLAQATMDSVSFAGHITFAILAAGRPSLSLIAPAFLACMLFVQEAQFFALVNQIQGPEDYTPPPPPAPQPTNQTAVDGGSANATPETPASTPTPTTPPSPTNPSPSPQSMSFFRFFIHHVRTDPQARLWVSLFLFLTLIVRVILSPFLSTIFVAATYSSIWLPQIIRSARRGRSSGLSKEYVIGVTVLRLYAALYFLMCPKNVLDVESRSWAPLLAICVILQGGMVILQDTIGPSFFLPDRFKAAKTYDYHPPMPLPDPESPEQSLGDCAICMDAILVDPSLRQRKRKSLDGSNEKFSSSGSSSGTSRSGGLLNAMHVSVGGSTARKNYSLAPCHHLFHTECLEKWLAIKNICPHCRRPLPPL</sequence>
<feature type="domain" description="RING-type" evidence="17">
    <location>
        <begin position="674"/>
        <end position="762"/>
    </location>
</feature>
<dbReference type="Proteomes" id="UP000290288">
    <property type="component" value="Unassembled WGS sequence"/>
</dbReference>
<keyword evidence="5" id="KW-0808">Transferase</keyword>
<evidence type="ECO:0000256" key="1">
    <source>
        <dbReference type="ARBA" id="ARBA00000900"/>
    </source>
</evidence>
<dbReference type="EMBL" id="SDEE01000030">
    <property type="protein sequence ID" value="RXW23908.1"/>
    <property type="molecule type" value="Genomic_DNA"/>
</dbReference>
<keyword evidence="19" id="KW-1185">Reference proteome</keyword>
<feature type="transmembrane region" description="Helical" evidence="16">
    <location>
        <begin position="615"/>
        <end position="633"/>
    </location>
</feature>
<evidence type="ECO:0000256" key="9">
    <source>
        <dbReference type="ARBA" id="ARBA00022771"/>
    </source>
</evidence>
<accession>A0A4V1Q505</accession>
<feature type="region of interest" description="Disordered" evidence="15">
    <location>
        <begin position="1"/>
        <end position="28"/>
    </location>
</feature>
<dbReference type="Gene3D" id="3.30.40.10">
    <property type="entry name" value="Zinc/RING finger domain, C3HC4 (zinc finger)"/>
    <property type="match status" value="1"/>
</dbReference>
<dbReference type="EC" id="2.3.2.27" evidence="4"/>